<dbReference type="Proteomes" id="UP000432089">
    <property type="component" value="Unassembled WGS sequence"/>
</dbReference>
<reference evidence="9 10" key="1">
    <citation type="submission" date="2019-09" db="EMBL/GenBank/DDBJ databases">
        <title>YIM 132180 draft genome.</title>
        <authorList>
            <person name="Zhang K."/>
        </authorList>
    </citation>
    <scope>NUCLEOTIDE SEQUENCE [LARGE SCALE GENOMIC DNA]</scope>
    <source>
        <strain evidence="9 10">YIM 132180</strain>
    </source>
</reference>
<accession>A0A7V7TV64</accession>
<keyword evidence="3 6" id="KW-0479">Metal-binding</keyword>
<feature type="domain" description="Alcohol dehydrogenase-like N-terminal" evidence="8">
    <location>
        <begin position="24"/>
        <end position="141"/>
    </location>
</feature>
<evidence type="ECO:0000256" key="6">
    <source>
        <dbReference type="RuleBase" id="RU361277"/>
    </source>
</evidence>
<dbReference type="RefSeq" id="WP_150972522.1">
    <property type="nucleotide sequence ID" value="NZ_VZDO01000018.1"/>
</dbReference>
<name>A0A7V7TV64_9HYPH</name>
<dbReference type="InterPro" id="IPR036291">
    <property type="entry name" value="NAD(P)-bd_dom_sf"/>
</dbReference>
<keyword evidence="5" id="KW-0560">Oxidoreductase</keyword>
<keyword evidence="10" id="KW-1185">Reference proteome</keyword>
<dbReference type="EMBL" id="VZDO01000018">
    <property type="protein sequence ID" value="KAB0677240.1"/>
    <property type="molecule type" value="Genomic_DNA"/>
</dbReference>
<dbReference type="GO" id="GO:0016491">
    <property type="term" value="F:oxidoreductase activity"/>
    <property type="evidence" value="ECO:0007669"/>
    <property type="project" value="UniProtKB-KW"/>
</dbReference>
<evidence type="ECO:0000256" key="3">
    <source>
        <dbReference type="ARBA" id="ARBA00022723"/>
    </source>
</evidence>
<dbReference type="AlphaFoldDB" id="A0A7V7TV64"/>
<keyword evidence="4 6" id="KW-0862">Zinc</keyword>
<evidence type="ECO:0000259" key="7">
    <source>
        <dbReference type="Pfam" id="PF00107"/>
    </source>
</evidence>
<dbReference type="SUPFAM" id="SSF51735">
    <property type="entry name" value="NAD(P)-binding Rossmann-fold domains"/>
    <property type="match status" value="1"/>
</dbReference>
<evidence type="ECO:0000256" key="5">
    <source>
        <dbReference type="ARBA" id="ARBA00023002"/>
    </source>
</evidence>
<dbReference type="Pfam" id="PF00107">
    <property type="entry name" value="ADH_zinc_N"/>
    <property type="match status" value="1"/>
</dbReference>
<comment type="caution">
    <text evidence="9">The sequence shown here is derived from an EMBL/GenBank/DDBJ whole genome shotgun (WGS) entry which is preliminary data.</text>
</comment>
<dbReference type="InterPro" id="IPR002328">
    <property type="entry name" value="ADH_Zn_CS"/>
</dbReference>
<gene>
    <name evidence="9" type="ORF">F6X38_19190</name>
</gene>
<evidence type="ECO:0000256" key="2">
    <source>
        <dbReference type="ARBA" id="ARBA00008072"/>
    </source>
</evidence>
<protein>
    <submittedName>
        <fullName evidence="9">L-idonate 5-dehydrogenase</fullName>
    </submittedName>
</protein>
<dbReference type="InterPro" id="IPR011032">
    <property type="entry name" value="GroES-like_sf"/>
</dbReference>
<comment type="cofactor">
    <cofactor evidence="1 6">
        <name>Zn(2+)</name>
        <dbReference type="ChEBI" id="CHEBI:29105"/>
    </cofactor>
</comment>
<dbReference type="InterPro" id="IPR013154">
    <property type="entry name" value="ADH-like_N"/>
</dbReference>
<evidence type="ECO:0000256" key="1">
    <source>
        <dbReference type="ARBA" id="ARBA00001947"/>
    </source>
</evidence>
<evidence type="ECO:0000313" key="10">
    <source>
        <dbReference type="Proteomes" id="UP000432089"/>
    </source>
</evidence>
<comment type="similarity">
    <text evidence="2 6">Belongs to the zinc-containing alcohol dehydrogenase family.</text>
</comment>
<dbReference type="GO" id="GO:0008270">
    <property type="term" value="F:zinc ion binding"/>
    <property type="evidence" value="ECO:0007669"/>
    <property type="project" value="InterPro"/>
</dbReference>
<evidence type="ECO:0000259" key="8">
    <source>
        <dbReference type="Pfam" id="PF08240"/>
    </source>
</evidence>
<evidence type="ECO:0000313" key="9">
    <source>
        <dbReference type="EMBL" id="KAB0677240.1"/>
    </source>
</evidence>
<sequence length="343" mass="35390">MKAVVIHAPGDLRIDEVGEEPVGTGEVRVRIAAGGICGSDLHYFRHGGFGAVRLKAPMILGHEIAGVVAECGAGVAALRVGQTVAVNPSLPCEACEYCRKGLQNHCLDMRFLGSAMRWPHVQGGFRETLVCRETQAVPVPDGVSPAEAAFAEPLAVALHAMSRAGPLVGRRVLVTGSGPIGVLVAAAARRAGAGEIVVTDVLDAPLAFAARVGADRTLDVAAEPDALAAFAAGKGTFDIMFEASGSGAAIVPGLAALKPRGVLVLVGQGGEAALPVSLVVTKEIELRGAFRFHEEFATAVSFIARRLVDVAPLLTGTVGVADARQAFELAGDKRRAMKVQLGF</sequence>
<dbReference type="PANTHER" id="PTHR43161">
    <property type="entry name" value="SORBITOL DEHYDROGENASE"/>
    <property type="match status" value="1"/>
</dbReference>
<feature type="domain" description="Alcohol dehydrogenase-like C-terminal" evidence="7">
    <location>
        <begin position="179"/>
        <end position="304"/>
    </location>
</feature>
<dbReference type="Pfam" id="PF08240">
    <property type="entry name" value="ADH_N"/>
    <property type="match status" value="1"/>
</dbReference>
<dbReference type="PANTHER" id="PTHR43161:SF9">
    <property type="entry name" value="SORBITOL DEHYDROGENASE"/>
    <property type="match status" value="1"/>
</dbReference>
<dbReference type="InterPro" id="IPR013149">
    <property type="entry name" value="ADH-like_C"/>
</dbReference>
<dbReference type="Gene3D" id="3.40.50.720">
    <property type="entry name" value="NAD(P)-binding Rossmann-like Domain"/>
    <property type="match status" value="1"/>
</dbReference>
<proteinExistence type="inferred from homology"/>
<dbReference type="Gene3D" id="3.90.180.10">
    <property type="entry name" value="Medium-chain alcohol dehydrogenases, catalytic domain"/>
    <property type="match status" value="1"/>
</dbReference>
<dbReference type="SUPFAM" id="SSF50129">
    <property type="entry name" value="GroES-like"/>
    <property type="match status" value="1"/>
</dbReference>
<dbReference type="PROSITE" id="PS00059">
    <property type="entry name" value="ADH_ZINC"/>
    <property type="match status" value="1"/>
</dbReference>
<dbReference type="CDD" id="cd08232">
    <property type="entry name" value="idonate-5-DH"/>
    <property type="match status" value="1"/>
</dbReference>
<organism evidence="9 10">
    <name type="scientific">Plantimonas leprariae</name>
    <dbReference type="NCBI Taxonomy" id="2615207"/>
    <lineage>
        <taxon>Bacteria</taxon>
        <taxon>Pseudomonadati</taxon>
        <taxon>Pseudomonadota</taxon>
        <taxon>Alphaproteobacteria</taxon>
        <taxon>Hyphomicrobiales</taxon>
        <taxon>Aurantimonadaceae</taxon>
        <taxon>Plantimonas</taxon>
    </lineage>
</organism>
<evidence type="ECO:0000256" key="4">
    <source>
        <dbReference type="ARBA" id="ARBA00022833"/>
    </source>
</evidence>